<feature type="compositionally biased region" description="Low complexity" evidence="5">
    <location>
        <begin position="493"/>
        <end position="502"/>
    </location>
</feature>
<feature type="compositionally biased region" description="Low complexity" evidence="5">
    <location>
        <begin position="978"/>
        <end position="993"/>
    </location>
</feature>
<feature type="compositionally biased region" description="Low complexity" evidence="5">
    <location>
        <begin position="941"/>
        <end position="970"/>
    </location>
</feature>
<evidence type="ECO:0000259" key="6">
    <source>
        <dbReference type="PROSITE" id="PS51321"/>
    </source>
</evidence>
<reference evidence="7 8" key="1">
    <citation type="submission" date="2024-06" db="EMBL/GenBank/DDBJ databases">
        <authorList>
            <person name="Kraege A."/>
            <person name="Thomma B."/>
        </authorList>
    </citation>
    <scope>NUCLEOTIDE SEQUENCE [LARGE SCALE GENOMIC DNA]</scope>
</reference>
<keyword evidence="3" id="KW-0862">Zinc</keyword>
<evidence type="ECO:0000313" key="8">
    <source>
        <dbReference type="Proteomes" id="UP001497392"/>
    </source>
</evidence>
<dbReference type="InterPro" id="IPR036575">
    <property type="entry name" value="TFIIS_cen_dom_sf"/>
</dbReference>
<organism evidence="7 8">
    <name type="scientific">Coccomyxa viridis</name>
    <dbReference type="NCBI Taxonomy" id="1274662"/>
    <lineage>
        <taxon>Eukaryota</taxon>
        <taxon>Viridiplantae</taxon>
        <taxon>Chlorophyta</taxon>
        <taxon>core chlorophytes</taxon>
        <taxon>Trebouxiophyceae</taxon>
        <taxon>Trebouxiophyceae incertae sedis</taxon>
        <taxon>Coccomyxaceae</taxon>
        <taxon>Coccomyxa</taxon>
    </lineage>
</organism>
<evidence type="ECO:0000256" key="1">
    <source>
        <dbReference type="ARBA" id="ARBA00022723"/>
    </source>
</evidence>
<dbReference type="Pfam" id="PF07500">
    <property type="entry name" value="TFIIS_M"/>
    <property type="match status" value="1"/>
</dbReference>
<feature type="region of interest" description="Disordered" evidence="5">
    <location>
        <begin position="458"/>
        <end position="529"/>
    </location>
</feature>
<proteinExistence type="predicted"/>
<feature type="compositionally biased region" description="Basic and acidic residues" evidence="5">
    <location>
        <begin position="153"/>
        <end position="176"/>
    </location>
</feature>
<evidence type="ECO:0000313" key="7">
    <source>
        <dbReference type="EMBL" id="CAL5228672.1"/>
    </source>
</evidence>
<feature type="compositionally biased region" description="Acidic residues" evidence="5">
    <location>
        <begin position="115"/>
        <end position="128"/>
    </location>
</feature>
<evidence type="ECO:0000256" key="5">
    <source>
        <dbReference type="SAM" id="MobiDB-lite"/>
    </source>
</evidence>
<protein>
    <submittedName>
        <fullName evidence="7">G11845 protein</fullName>
    </submittedName>
</protein>
<evidence type="ECO:0000256" key="4">
    <source>
        <dbReference type="ARBA" id="ARBA00023242"/>
    </source>
</evidence>
<dbReference type="InterPro" id="IPR003618">
    <property type="entry name" value="TFIIS_cen_dom"/>
</dbReference>
<dbReference type="CDD" id="cd21538">
    <property type="entry name" value="SPOC_TFIIS"/>
    <property type="match status" value="1"/>
</dbReference>
<feature type="region of interest" description="Disordered" evidence="5">
    <location>
        <begin position="97"/>
        <end position="211"/>
    </location>
</feature>
<keyword evidence="1" id="KW-0479">Metal-binding</keyword>
<dbReference type="PANTHER" id="PTHR11477">
    <property type="entry name" value="TRANSCRIPTION FACTOR S-II ZINC FINGER DOMAIN-CONTAINING PROTEIN"/>
    <property type="match status" value="1"/>
</dbReference>
<keyword evidence="4" id="KW-0539">Nucleus</keyword>
<accession>A0ABP1G996</accession>
<feature type="compositionally biased region" description="Pro residues" evidence="5">
    <location>
        <begin position="1176"/>
        <end position="1190"/>
    </location>
</feature>
<comment type="caution">
    <text evidence="7">The sequence shown here is derived from an EMBL/GenBank/DDBJ whole genome shotgun (WGS) entry which is preliminary data.</text>
</comment>
<feature type="compositionally biased region" description="Basic and acidic residues" evidence="5">
    <location>
        <begin position="459"/>
        <end position="473"/>
    </location>
</feature>
<name>A0ABP1G996_9CHLO</name>
<feature type="compositionally biased region" description="Low complexity" evidence="5">
    <location>
        <begin position="1028"/>
        <end position="1037"/>
    </location>
</feature>
<dbReference type="Gene3D" id="1.10.472.30">
    <property type="entry name" value="Transcription elongation factor S-II, central domain"/>
    <property type="match status" value="1"/>
</dbReference>
<dbReference type="PANTHER" id="PTHR11477:SF0">
    <property type="entry name" value="IP08861P-RELATED"/>
    <property type="match status" value="1"/>
</dbReference>
<feature type="compositionally biased region" description="Low complexity" evidence="5">
    <location>
        <begin position="1000"/>
        <end position="1020"/>
    </location>
</feature>
<dbReference type="PROSITE" id="PS51321">
    <property type="entry name" value="TFIIS_CENTRAL"/>
    <property type="match status" value="1"/>
</dbReference>
<keyword evidence="8" id="KW-1185">Reference proteome</keyword>
<feature type="compositionally biased region" description="Low complexity" evidence="5">
    <location>
        <begin position="922"/>
        <end position="932"/>
    </location>
</feature>
<keyword evidence="2" id="KW-0863">Zinc-finger</keyword>
<evidence type="ECO:0000256" key="3">
    <source>
        <dbReference type="ARBA" id="ARBA00022833"/>
    </source>
</evidence>
<feature type="compositionally biased region" description="Basic and acidic residues" evidence="5">
    <location>
        <begin position="394"/>
        <end position="415"/>
    </location>
</feature>
<gene>
    <name evidence="7" type="primary">g11845</name>
    <name evidence="7" type="ORF">VP750_LOCUS10578</name>
</gene>
<evidence type="ECO:0000256" key="2">
    <source>
        <dbReference type="ARBA" id="ARBA00022771"/>
    </source>
</evidence>
<feature type="region of interest" description="Disordered" evidence="5">
    <location>
        <begin position="775"/>
        <end position="901"/>
    </location>
</feature>
<dbReference type="InterPro" id="IPR012921">
    <property type="entry name" value="SPOC_C"/>
</dbReference>
<feature type="region of interest" description="Disordered" evidence="5">
    <location>
        <begin position="394"/>
        <end position="417"/>
    </location>
</feature>
<feature type="compositionally biased region" description="Pro residues" evidence="5">
    <location>
        <begin position="882"/>
        <end position="893"/>
    </location>
</feature>
<dbReference type="EMBL" id="CAXHTA020000019">
    <property type="protein sequence ID" value="CAL5228672.1"/>
    <property type="molecule type" value="Genomic_DNA"/>
</dbReference>
<feature type="compositionally biased region" description="Low complexity" evidence="5">
    <location>
        <begin position="1046"/>
        <end position="1083"/>
    </location>
</feature>
<dbReference type="Proteomes" id="UP001497392">
    <property type="component" value="Unassembled WGS sequence"/>
</dbReference>
<feature type="compositionally biased region" description="Basic and acidic residues" evidence="5">
    <location>
        <begin position="858"/>
        <end position="876"/>
    </location>
</feature>
<feature type="domain" description="TFIIS central" evidence="6">
    <location>
        <begin position="315"/>
        <end position="426"/>
    </location>
</feature>
<feature type="region of interest" description="Disordered" evidence="5">
    <location>
        <begin position="922"/>
        <end position="1255"/>
    </location>
</feature>
<dbReference type="SUPFAM" id="SSF46942">
    <property type="entry name" value="Elongation factor TFIIS domain 2"/>
    <property type="match status" value="1"/>
</dbReference>
<sequence>MLLLFPDDKPQRQTKHIFRLLTKSDLTKDVLDKELFILWPDNAQWYAAEIIKLDLKTYIGTIEYTETEEEEENVKLLDVVKAGEIAFKERKPVSYKLKKGELDAPDPTPQRSEGPGDEEPDEDSDEAGNGEQAASEDSSEAEQDGEGAAADVAQKEKDMQDKAKPRSSRLDVKAGEDAGSAGKADAKHSKPILADAEPATPTRRAKAEPQIAAKRQVLPTEKAMQLLREGKAGSGDFSAADEASRKMLRSLMDNRAEAKQGTSGQAFYGSKLSAVKTSAVTKPAKSGAAAEKTSRNATLQARCLDWQYVELIKGHLDKAVAEAKAAGRDGPNTDTKALATRIDGTMHKHFGGYNEEFRGKMRSVLYNLKDEKNQDFRGKVLRGEVTPTRICHMESHDMASEEQQEWRRKREEESLKNSVLDSTAAARFSTAAALEAAKEKGIAGTIDWRTSTLAGDEYQAEKKESQVEKKEPAAEDSGSEQPSRPLAPEGSTGVADAAVQGDAVKEESGGKPSTPSALEGRLSSGGATSLAATSSFDWAKIKERAREEAANAPAKTKFEAFNDFDNEEEAAEQPADDMAEDAPEEAPLSAEAARWQAVPDLAPIIASCTGRAADVWAGSVTGIAHKSLAVVADYLAGPADLAQLLGQQDVHIKGRMPFDRVERFCDELRRSRRRTCSVAIIRSEHGPKQEFTDAAAEYSSRGRCGISDISGGVEGYLVPPSDLADRLIKTAYLAEGRDLRRESDGLPEELGTDQMLLLLVHLKDWGQHIMHTEQALQKSSPLHVASPEHPLTERPSVSPGDVPGTLLPGASISPHHASASLEDSKPSQSTPVHPEGQSASPAHAQAPLHVPGPQTKAVDPRQRSADPRQRSADPRRATAPAQAPPGSPQPQPSQVPATAPAGIDFGALGALAQALGVGLSMPAPAGPQQGQAGQSGGFQGNQGLAPQYQQQQQQAMPQGMQQALDGQPQYQQPPPQQPAWGQPGQPSGAQGPQQQPPPQHWAQQGAMPMQQQQQGQLQQLPGPPPVQQPQQAWQPQALPQPPTLAPPQQGMQSPLHGQQQYGQQIPPQQQQQLGQQAPHLAPGYPGGPGQQAGQQRAPVQLPIPQPLPRPAGQLAAPPRPITLARPGRSHQQHGPRPQQPITLPPPGQQHAQMPPRPITLQAPGQRGPPASQHPQQRPPQAPITLRPPGPITLKPPGGPSPQGRGRQSGRGGGRGRADGQGKPSGGRSDEGSGQPASKRPRVMGPGAKAVAGFQG</sequence>
<dbReference type="Pfam" id="PF07744">
    <property type="entry name" value="SPOC"/>
    <property type="match status" value="1"/>
</dbReference>
<dbReference type="SMART" id="SM00510">
    <property type="entry name" value="TFS2M"/>
    <property type="match status" value="1"/>
</dbReference>
<feature type="compositionally biased region" description="Low complexity" evidence="5">
    <location>
        <begin position="1091"/>
        <end position="1100"/>
    </location>
</feature>